<dbReference type="CDD" id="cd06257">
    <property type="entry name" value="DnaJ"/>
    <property type="match status" value="1"/>
</dbReference>
<name>A0A8S0SNF3_OLEEU</name>
<dbReference type="InterPro" id="IPR036869">
    <property type="entry name" value="J_dom_sf"/>
</dbReference>
<keyword evidence="3" id="KW-1185">Reference proteome</keyword>
<evidence type="ECO:0000313" key="3">
    <source>
        <dbReference type="Proteomes" id="UP000594638"/>
    </source>
</evidence>
<protein>
    <recommendedName>
        <fullName evidence="1">J domain-containing protein</fullName>
    </recommendedName>
</protein>
<dbReference type="InterPro" id="IPR053232">
    <property type="entry name" value="DnaJ_C/III_chloroplastic"/>
</dbReference>
<dbReference type="GO" id="GO:0009507">
    <property type="term" value="C:chloroplast"/>
    <property type="evidence" value="ECO:0007669"/>
    <property type="project" value="TreeGrafter"/>
</dbReference>
<dbReference type="SMART" id="SM00271">
    <property type="entry name" value="DnaJ"/>
    <property type="match status" value="1"/>
</dbReference>
<dbReference type="InterPro" id="IPR001623">
    <property type="entry name" value="DnaJ_domain"/>
</dbReference>
<dbReference type="SUPFAM" id="SSF46565">
    <property type="entry name" value="Chaperone J-domain"/>
    <property type="match status" value="1"/>
</dbReference>
<feature type="domain" description="J" evidence="1">
    <location>
        <begin position="50"/>
        <end position="117"/>
    </location>
</feature>
<dbReference type="EMBL" id="CACTIH010005474">
    <property type="protein sequence ID" value="CAA2994467.1"/>
    <property type="molecule type" value="Genomic_DNA"/>
</dbReference>
<dbReference type="Gene3D" id="1.10.287.110">
    <property type="entry name" value="DnaJ domain"/>
    <property type="match status" value="1"/>
</dbReference>
<proteinExistence type="predicted"/>
<dbReference type="PANTHER" id="PTHR45090:SF8">
    <property type="entry name" value="J DOMAIN-CONTAINING PROTEIN"/>
    <property type="match status" value="1"/>
</dbReference>
<sequence>MNVIQSSTLKSGTVFMPFSHSKSLPMHLKFRVASVSCKTTLPSVKMAAIDFHKELSVNASLDEIKKAYRKMALLYHPDVCDPSMAEESTRVFVELHKAYENLLDQDSKCREERSREASRDKWEIQLSKLSRRSQKDGSWASRMRATNQYA</sequence>
<organism evidence="2 3">
    <name type="scientific">Olea europaea subsp. europaea</name>
    <dbReference type="NCBI Taxonomy" id="158383"/>
    <lineage>
        <taxon>Eukaryota</taxon>
        <taxon>Viridiplantae</taxon>
        <taxon>Streptophyta</taxon>
        <taxon>Embryophyta</taxon>
        <taxon>Tracheophyta</taxon>
        <taxon>Spermatophyta</taxon>
        <taxon>Magnoliopsida</taxon>
        <taxon>eudicotyledons</taxon>
        <taxon>Gunneridae</taxon>
        <taxon>Pentapetalae</taxon>
        <taxon>asterids</taxon>
        <taxon>lamiids</taxon>
        <taxon>Lamiales</taxon>
        <taxon>Oleaceae</taxon>
        <taxon>Oleeae</taxon>
        <taxon>Olea</taxon>
    </lineage>
</organism>
<dbReference type="PRINTS" id="PR00625">
    <property type="entry name" value="JDOMAIN"/>
</dbReference>
<dbReference type="AlphaFoldDB" id="A0A8S0SNF3"/>
<reference evidence="2 3" key="1">
    <citation type="submission" date="2019-12" db="EMBL/GenBank/DDBJ databases">
        <authorList>
            <person name="Alioto T."/>
            <person name="Alioto T."/>
            <person name="Gomez Garrido J."/>
        </authorList>
    </citation>
    <scope>NUCLEOTIDE SEQUENCE [LARGE SCALE GENOMIC DNA]</scope>
</reference>
<dbReference type="OrthoDB" id="188276at2759"/>
<dbReference type="PANTHER" id="PTHR45090">
    <property type="entry name" value="CHAPERONE PROTEIN DNAJ 20 CHLOROPLASTIC"/>
    <property type="match status" value="1"/>
</dbReference>
<evidence type="ECO:0000259" key="1">
    <source>
        <dbReference type="PROSITE" id="PS50076"/>
    </source>
</evidence>
<accession>A0A8S0SNF3</accession>
<dbReference type="Gramene" id="OE9A003946T1">
    <property type="protein sequence ID" value="OE9A003946C1"/>
    <property type="gene ID" value="OE9A003946"/>
</dbReference>
<dbReference type="Proteomes" id="UP000594638">
    <property type="component" value="Unassembled WGS sequence"/>
</dbReference>
<evidence type="ECO:0000313" key="2">
    <source>
        <dbReference type="EMBL" id="CAA2994467.1"/>
    </source>
</evidence>
<dbReference type="PROSITE" id="PS50076">
    <property type="entry name" value="DNAJ_2"/>
    <property type="match status" value="1"/>
</dbReference>
<gene>
    <name evidence="2" type="ORF">OLEA9_A003946</name>
</gene>
<dbReference type="Pfam" id="PF00226">
    <property type="entry name" value="DnaJ"/>
    <property type="match status" value="1"/>
</dbReference>
<comment type="caution">
    <text evidence="2">The sequence shown here is derived from an EMBL/GenBank/DDBJ whole genome shotgun (WGS) entry which is preliminary data.</text>
</comment>